<reference evidence="3 4" key="1">
    <citation type="submission" date="2019-04" db="EMBL/GenBank/DDBJ databases">
        <title>Isachenkonia alkalipeptolytica gen. nov. sp. nov. a new anaerobic, alkiliphilic organothrophic bacterium capable to reduce synthesized ferrihydrite isolated from a soda lake.</title>
        <authorList>
            <person name="Toshchakov S.V."/>
            <person name="Zavarzina D.G."/>
            <person name="Zhilina T.N."/>
            <person name="Kostrikina N.A."/>
            <person name="Kublanov I.V."/>
        </authorList>
    </citation>
    <scope>NUCLEOTIDE SEQUENCE [LARGE SCALE GENOMIC DNA]</scope>
    <source>
        <strain evidence="3 4">Z-1701</strain>
    </source>
</reference>
<comment type="caution">
    <text evidence="3">The sequence shown here is derived from an EMBL/GenBank/DDBJ whole genome shotgun (WGS) entry which is preliminary data.</text>
</comment>
<dbReference type="InterPro" id="IPR043129">
    <property type="entry name" value="ATPase_NBD"/>
</dbReference>
<dbReference type="RefSeq" id="WP_160722985.1">
    <property type="nucleotide sequence ID" value="NZ_SUMG01000023.1"/>
</dbReference>
<feature type="compositionally biased region" description="Polar residues" evidence="1">
    <location>
        <begin position="139"/>
        <end position="149"/>
    </location>
</feature>
<dbReference type="InterPro" id="IPR022496">
    <property type="entry name" value="T6A_TsaB"/>
</dbReference>
<dbReference type="Proteomes" id="UP000449710">
    <property type="component" value="Unassembled WGS sequence"/>
</dbReference>
<dbReference type="SUPFAM" id="SSF53067">
    <property type="entry name" value="Actin-like ATPase domain"/>
    <property type="match status" value="2"/>
</dbReference>
<dbReference type="Pfam" id="PF00814">
    <property type="entry name" value="TsaD"/>
    <property type="match status" value="1"/>
</dbReference>
<evidence type="ECO:0000259" key="2">
    <source>
        <dbReference type="Pfam" id="PF00814"/>
    </source>
</evidence>
<dbReference type="Gene3D" id="3.30.420.40">
    <property type="match status" value="1"/>
</dbReference>
<feature type="region of interest" description="Disordered" evidence="1">
    <location>
        <begin position="133"/>
        <end position="156"/>
    </location>
</feature>
<dbReference type="InterPro" id="IPR000905">
    <property type="entry name" value="Gcp-like_dom"/>
</dbReference>
<evidence type="ECO:0000256" key="1">
    <source>
        <dbReference type="SAM" id="MobiDB-lite"/>
    </source>
</evidence>
<protein>
    <submittedName>
        <fullName evidence="3">tRNA (Adenosine(37)-N6)-threonylcarbamoyltransferase complex dimerization subunit type 1 TsaB</fullName>
    </submittedName>
</protein>
<keyword evidence="4" id="KW-1185">Reference proteome</keyword>
<dbReference type="Gene3D" id="3.30.420.200">
    <property type="match status" value="1"/>
</dbReference>
<evidence type="ECO:0000313" key="3">
    <source>
        <dbReference type="EMBL" id="NBG89376.1"/>
    </source>
</evidence>
<dbReference type="EMBL" id="SUMG01000023">
    <property type="protein sequence ID" value="NBG89376.1"/>
    <property type="molecule type" value="Genomic_DNA"/>
</dbReference>
<sequence>MKIFALDTSSKIATIGILEDGKVLLENTLNDKKTHSENLMPMIEAAFQSVNLTPEDIDVFGVTVGPGAFTGLRIGISAVKGMAEALNKPVVGLSAPEVLAAGIAPTDRIICPIMDAQREQVYAGFFRYRRAENTEHEPQSNCNGATMDQHSGDDSEPRLRALMDTKVIKVRDLIEEAAQLEGKILFLGDGVNLYEKILREGLGEAFEKTLYGHRIPRASMVGALTERKHREGKSHGADRLKPIYLRKSQAEVQFDERQKSLGKEVSE</sequence>
<dbReference type="CDD" id="cd24032">
    <property type="entry name" value="ASKHA_NBD_TsaB"/>
    <property type="match status" value="1"/>
</dbReference>
<name>A0AA43XN03_9CLOT</name>
<dbReference type="GO" id="GO:0005829">
    <property type="term" value="C:cytosol"/>
    <property type="evidence" value="ECO:0007669"/>
    <property type="project" value="TreeGrafter"/>
</dbReference>
<evidence type="ECO:0000313" key="4">
    <source>
        <dbReference type="Proteomes" id="UP000449710"/>
    </source>
</evidence>
<dbReference type="AlphaFoldDB" id="A0AA43XN03"/>
<dbReference type="GO" id="GO:0002949">
    <property type="term" value="P:tRNA threonylcarbamoyladenosine modification"/>
    <property type="evidence" value="ECO:0007669"/>
    <property type="project" value="InterPro"/>
</dbReference>
<dbReference type="PANTHER" id="PTHR11735:SF11">
    <property type="entry name" value="TRNA THREONYLCARBAMOYLADENOSINE BIOSYNTHESIS PROTEIN TSAB"/>
    <property type="match status" value="1"/>
</dbReference>
<organism evidence="3 4">
    <name type="scientific">Isachenkonia alkalipeptolytica</name>
    <dbReference type="NCBI Taxonomy" id="2565777"/>
    <lineage>
        <taxon>Bacteria</taxon>
        <taxon>Bacillati</taxon>
        <taxon>Bacillota</taxon>
        <taxon>Clostridia</taxon>
        <taxon>Eubacteriales</taxon>
        <taxon>Clostridiaceae</taxon>
        <taxon>Isachenkonia</taxon>
    </lineage>
</organism>
<feature type="domain" description="Gcp-like" evidence="2">
    <location>
        <begin position="26"/>
        <end position="253"/>
    </location>
</feature>
<gene>
    <name evidence="3" type="primary">tsaB</name>
    <name evidence="3" type="ORF">ISALK_12835</name>
</gene>
<proteinExistence type="predicted"/>
<accession>A0AA43XN03</accession>
<dbReference type="PANTHER" id="PTHR11735">
    <property type="entry name" value="TRNA N6-ADENOSINE THREONYLCARBAMOYLTRANSFERASE"/>
    <property type="match status" value="1"/>
</dbReference>
<dbReference type="NCBIfam" id="TIGR03725">
    <property type="entry name" value="T6A_YeaZ"/>
    <property type="match status" value="1"/>
</dbReference>